<sequence length="299" mass="33011">MAHKLTFCLVTSPRVPAAELDSVFGLLANELRIDILRTLWAQHPESLSFSDLRSSVDIRDSGKFNYHLDVLVPKFVRKSDGEYLLTHAGRQVIGAAVSRTLTDADDVIVEDVPAGECMFCNGSLMARYENGVVTVDCAACDDLITRMPIPPNTVANIDAEALPEVFSKHLLTVTHQLSRGFCKLCYGQVDASLTVFSSVESVTYRSPLDVQFECRECGDQTHLNAGGVVMVHPAVMSLLFDAGIDLRRIYIWELTSLLDPEVTTVSEDPLQLHLTIHLNGETLDLTLDDTATVIAYDRR</sequence>
<dbReference type="InterPro" id="IPR055771">
    <property type="entry name" value="DUF7347"/>
</dbReference>
<accession>A0A6C0URW8</accession>
<reference evidence="3 4" key="1">
    <citation type="submission" date="2020-02" db="EMBL/GenBank/DDBJ databases">
        <title>Whole genome sequence of Halogeometricum borinquense strain wsp4.</title>
        <authorList>
            <person name="Verma D.K."/>
            <person name="Gopal K."/>
            <person name="Prasad E.S."/>
        </authorList>
    </citation>
    <scope>NUCLEOTIDE SEQUENCE [LARGE SCALE GENOMIC DNA]</scope>
    <source>
        <strain evidence="4">wsp4</strain>
    </source>
</reference>
<dbReference type="Gene3D" id="1.10.10.10">
    <property type="entry name" value="Winged helix-like DNA-binding domain superfamily/Winged helix DNA-binding domain"/>
    <property type="match status" value="1"/>
</dbReference>
<evidence type="ECO:0000259" key="1">
    <source>
        <dbReference type="Pfam" id="PF24038"/>
    </source>
</evidence>
<evidence type="ECO:0000259" key="2">
    <source>
        <dbReference type="Pfam" id="PF24042"/>
    </source>
</evidence>
<gene>
    <name evidence="3" type="ORF">G3I44_16190</name>
</gene>
<organism evidence="3 4">
    <name type="scientific">Halogeometricum borinquense</name>
    <dbReference type="NCBI Taxonomy" id="60847"/>
    <lineage>
        <taxon>Archaea</taxon>
        <taxon>Methanobacteriati</taxon>
        <taxon>Methanobacteriota</taxon>
        <taxon>Stenosarchaea group</taxon>
        <taxon>Halobacteria</taxon>
        <taxon>Halobacteriales</taxon>
        <taxon>Haloferacaceae</taxon>
        <taxon>Halogeometricum</taxon>
    </lineage>
</organism>
<dbReference type="InterPro" id="IPR055775">
    <property type="entry name" value="DUF7351"/>
</dbReference>
<evidence type="ECO:0000313" key="4">
    <source>
        <dbReference type="Proteomes" id="UP000465846"/>
    </source>
</evidence>
<feature type="domain" description="DUF7351" evidence="2">
    <location>
        <begin position="115"/>
        <end position="293"/>
    </location>
</feature>
<dbReference type="InterPro" id="IPR036388">
    <property type="entry name" value="WH-like_DNA-bd_sf"/>
</dbReference>
<dbReference type="EMBL" id="CP048739">
    <property type="protein sequence ID" value="QIB75688.1"/>
    <property type="molecule type" value="Genomic_DNA"/>
</dbReference>
<name>A0A6C0URW8_9EURY</name>
<dbReference type="Pfam" id="PF24038">
    <property type="entry name" value="DUF7347"/>
    <property type="match status" value="1"/>
</dbReference>
<dbReference type="Proteomes" id="UP000465846">
    <property type="component" value="Chromosome"/>
</dbReference>
<feature type="domain" description="DUF7347" evidence="1">
    <location>
        <begin position="22"/>
        <end position="95"/>
    </location>
</feature>
<evidence type="ECO:0000313" key="3">
    <source>
        <dbReference type="EMBL" id="QIB75688.1"/>
    </source>
</evidence>
<dbReference type="Pfam" id="PF24042">
    <property type="entry name" value="DUF7351"/>
    <property type="match status" value="1"/>
</dbReference>
<proteinExistence type="predicted"/>
<protein>
    <submittedName>
        <fullName evidence="3">Helix-turn-helix transcriptional regulator</fullName>
    </submittedName>
</protein>
<dbReference type="AlphaFoldDB" id="A0A6C0URW8"/>